<reference evidence="3" key="2">
    <citation type="submission" date="2015-01" db="EMBL/GenBank/DDBJ databases">
        <title>Evolutionary Origins and Diversification of the Mycorrhizal Mutualists.</title>
        <authorList>
            <consortium name="DOE Joint Genome Institute"/>
            <consortium name="Mycorrhizal Genomics Consortium"/>
            <person name="Kohler A."/>
            <person name="Kuo A."/>
            <person name="Nagy L.G."/>
            <person name="Floudas D."/>
            <person name="Copeland A."/>
            <person name="Barry K.W."/>
            <person name="Cichocki N."/>
            <person name="Veneault-Fourrey C."/>
            <person name="LaButti K."/>
            <person name="Lindquist E.A."/>
            <person name="Lipzen A."/>
            <person name="Lundell T."/>
            <person name="Morin E."/>
            <person name="Murat C."/>
            <person name="Riley R."/>
            <person name="Ohm R."/>
            <person name="Sun H."/>
            <person name="Tunlid A."/>
            <person name="Henrissat B."/>
            <person name="Grigoriev I.V."/>
            <person name="Hibbett D.S."/>
            <person name="Martin F."/>
        </authorList>
    </citation>
    <scope>NUCLEOTIDE SEQUENCE [LARGE SCALE GENOMIC DNA]</scope>
    <source>
        <strain evidence="3">F 1598</strain>
    </source>
</reference>
<dbReference type="STRING" id="765440.A0A0C3EX15"/>
<keyword evidence="3" id="KW-1185">Reference proteome</keyword>
<evidence type="ECO:0000313" key="3">
    <source>
        <dbReference type="Proteomes" id="UP000054166"/>
    </source>
</evidence>
<dbReference type="PANTHER" id="PTHR31912">
    <property type="entry name" value="IP13529P"/>
    <property type="match status" value="1"/>
</dbReference>
<name>A0A0C3EX15_PILCF</name>
<dbReference type="Proteomes" id="UP000054166">
    <property type="component" value="Unassembled WGS sequence"/>
</dbReference>
<accession>A0A0C3EX15</accession>
<feature type="region of interest" description="Disordered" evidence="1">
    <location>
        <begin position="1040"/>
        <end position="1098"/>
    </location>
</feature>
<evidence type="ECO:0000256" key="1">
    <source>
        <dbReference type="SAM" id="MobiDB-lite"/>
    </source>
</evidence>
<feature type="compositionally biased region" description="Basic and acidic residues" evidence="1">
    <location>
        <begin position="1040"/>
        <end position="1076"/>
    </location>
</feature>
<dbReference type="AlphaFoldDB" id="A0A0C3EX15"/>
<reference evidence="2 3" key="1">
    <citation type="submission" date="2014-04" db="EMBL/GenBank/DDBJ databases">
        <authorList>
            <consortium name="DOE Joint Genome Institute"/>
            <person name="Kuo A."/>
            <person name="Tarkka M."/>
            <person name="Buscot F."/>
            <person name="Kohler A."/>
            <person name="Nagy L.G."/>
            <person name="Floudas D."/>
            <person name="Copeland A."/>
            <person name="Barry K.W."/>
            <person name="Cichocki N."/>
            <person name="Veneault-Fourrey C."/>
            <person name="LaButti K."/>
            <person name="Lindquist E.A."/>
            <person name="Lipzen A."/>
            <person name="Lundell T."/>
            <person name="Morin E."/>
            <person name="Murat C."/>
            <person name="Sun H."/>
            <person name="Tunlid A."/>
            <person name="Henrissat B."/>
            <person name="Grigoriev I.V."/>
            <person name="Hibbett D.S."/>
            <person name="Martin F."/>
            <person name="Nordberg H.P."/>
            <person name="Cantor M.N."/>
            <person name="Hua S.X."/>
        </authorList>
    </citation>
    <scope>NUCLEOTIDE SEQUENCE [LARGE SCALE GENOMIC DNA]</scope>
    <source>
        <strain evidence="2 3">F 1598</strain>
    </source>
</reference>
<organism evidence="2 3">
    <name type="scientific">Piloderma croceum (strain F 1598)</name>
    <dbReference type="NCBI Taxonomy" id="765440"/>
    <lineage>
        <taxon>Eukaryota</taxon>
        <taxon>Fungi</taxon>
        <taxon>Dikarya</taxon>
        <taxon>Basidiomycota</taxon>
        <taxon>Agaricomycotina</taxon>
        <taxon>Agaricomycetes</taxon>
        <taxon>Agaricomycetidae</taxon>
        <taxon>Atheliales</taxon>
        <taxon>Atheliaceae</taxon>
        <taxon>Piloderma</taxon>
    </lineage>
</organism>
<sequence>MKCAPLIADEARQWIAGTGWKEHLSSRVHAQALLHEQTSRERVSAVSRAMNAAMQEDTEIVYAPLNNHLAGSSSSKITPNMHVPTANEEAMWYAFEMGDVNFDAGSAPDHALERQQFEKKMDEFGIWNAERVGGVLGAEIDEFMLNEQEDEVLAETLRNVQLNELNVDEICEHEIEGHKKSQSNEWFPYSNKMMFLLDALDNLPRLRISDSLMKVFLWVLREGGARDVPSFDALRKLQKKLNKECSVPSTQHESCQGNIFFVNDPRTLVAQAFSNPLVRPHLHLYPEIPDGLITEVWHAEKWRKTFDSAILAPMYDDEHGRHYYINELARTKKGNYVIPIRWVNLQGKMHADTFTVILDNKCRAVVLDTNVVLIAAAELEFNFLDLQDQKLVPMWHASAVDAGYKNRMPNPDRARACGDPLYRILIDFFGDDMSGNRSKSWNKHGNTYMTIHNLPHRLLQQEFHTHFLSTSPNASVTEQFQAFKETIESTHKEPVQVLNVQTGMSARFVLGTNSGPSDNPMQSEISGHIGGQGNHFCRKCKVGGNNLHKESAEGYHSLFVPGIPQTATDILAELKIQVKMACRGVAQPIIDGQADSGVKDAYTQYWINQLIERARDMKKRDRSRSTDSIAEELLTWVAVNEARIYNPFLSHPGFDPATDTPIEILHTILLGIVKYLWHGSHTSWSDAQKKTYTLRLQSTDMNGLSIHAIQANYIMQYANSLIGRVLTALLWYPEIHKINEYLNDVDVAAGNVLDVFVMINPSKMTMKMKLHLLAHLRTDILRFGPLVGVATEAFECFNAIFHFCSIHSNHLAPSLDISQQLAGQESLKHRVTGGWWPSNGDWVRSGVLVRDFMQTQPMLQGLLGWQDPKPLVPGSFTLNAMKQVGKKRIRPKVRLSECSASQAVNFTAYEPTSEWFHGSHVVSAALDDCTVGSWIFADSPVNGVVVAGRILEILINISVSMAIVVLNIFHTAATRHITFDMPVLTRRHGETEIQIIPAMNIKCWYNVQHDCQHARCTASGLRPQKQERQETGIMEAFIEHKPDREKKHHELATELHATKDGRRKAAQEKRDAKKAGEVAAVQSSGSGTSTKKRKTAHC</sequence>
<evidence type="ECO:0000313" key="2">
    <source>
        <dbReference type="EMBL" id="KIM72306.1"/>
    </source>
</evidence>
<gene>
    <name evidence="2" type="ORF">PILCRDRAFT_16256</name>
</gene>
<proteinExistence type="predicted"/>
<dbReference type="OrthoDB" id="2506088at2759"/>
<protein>
    <submittedName>
        <fullName evidence="2">Uncharacterized protein</fullName>
    </submittedName>
</protein>
<dbReference type="EMBL" id="KN833142">
    <property type="protein sequence ID" value="KIM72306.1"/>
    <property type="molecule type" value="Genomic_DNA"/>
</dbReference>
<dbReference type="InParanoid" id="A0A0C3EX15"/>
<dbReference type="PANTHER" id="PTHR31912:SF34">
    <property type="entry name" value="NOTOCHORD-RELATED PROTEIN"/>
    <property type="match status" value="1"/>
</dbReference>
<dbReference type="HOGENOM" id="CLU_004591_2_0_1"/>